<dbReference type="InterPro" id="IPR009053">
    <property type="entry name" value="Prefoldin"/>
</dbReference>
<reference evidence="3 4" key="1">
    <citation type="journal article" date="2018" name="New Phytol.">
        <title>Phylogenomics of Endogonaceae and evolution of mycorrhizas within Mucoromycota.</title>
        <authorList>
            <person name="Chang Y."/>
            <person name="Desiro A."/>
            <person name="Na H."/>
            <person name="Sandor L."/>
            <person name="Lipzen A."/>
            <person name="Clum A."/>
            <person name="Barry K."/>
            <person name="Grigoriev I.V."/>
            <person name="Martin F.M."/>
            <person name="Stajich J.E."/>
            <person name="Smith M.E."/>
            <person name="Bonito G."/>
            <person name="Spatafora J.W."/>
        </authorList>
    </citation>
    <scope>NUCLEOTIDE SEQUENCE [LARGE SCALE GENOMIC DNA]</scope>
    <source>
        <strain evidence="3 4">AD002</strain>
    </source>
</reference>
<name>A0A433QRK7_9FUNG</name>
<feature type="non-terminal residue" evidence="3">
    <location>
        <position position="1"/>
    </location>
</feature>
<dbReference type="Pfam" id="PF01920">
    <property type="entry name" value="Prefoldin_2"/>
    <property type="match status" value="1"/>
</dbReference>
<gene>
    <name evidence="3" type="ORF">BC938DRAFT_475376</name>
</gene>
<evidence type="ECO:0000313" key="4">
    <source>
        <dbReference type="Proteomes" id="UP000274822"/>
    </source>
</evidence>
<dbReference type="GO" id="GO:0005737">
    <property type="term" value="C:cytoplasm"/>
    <property type="evidence" value="ECO:0007669"/>
    <property type="project" value="TreeGrafter"/>
</dbReference>
<accession>A0A433QRK7</accession>
<evidence type="ECO:0008006" key="5">
    <source>
        <dbReference type="Google" id="ProtNLM"/>
    </source>
</evidence>
<dbReference type="GO" id="GO:0016272">
    <property type="term" value="C:prefoldin complex"/>
    <property type="evidence" value="ECO:0007669"/>
    <property type="project" value="InterPro"/>
</dbReference>
<dbReference type="GO" id="GO:0044183">
    <property type="term" value="F:protein folding chaperone"/>
    <property type="evidence" value="ECO:0007669"/>
    <property type="project" value="TreeGrafter"/>
</dbReference>
<keyword evidence="2" id="KW-0143">Chaperone</keyword>
<dbReference type="AlphaFoldDB" id="A0A433QRK7"/>
<dbReference type="GO" id="GO:0051082">
    <property type="term" value="F:unfolded protein binding"/>
    <property type="evidence" value="ECO:0007669"/>
    <property type="project" value="InterPro"/>
</dbReference>
<proteinExistence type="inferred from homology"/>
<dbReference type="Gene3D" id="1.10.287.370">
    <property type="match status" value="1"/>
</dbReference>
<evidence type="ECO:0000256" key="1">
    <source>
        <dbReference type="ARBA" id="ARBA00008045"/>
    </source>
</evidence>
<evidence type="ECO:0000256" key="2">
    <source>
        <dbReference type="ARBA" id="ARBA00023186"/>
    </source>
</evidence>
<dbReference type="PANTHER" id="PTHR20903:SF0">
    <property type="entry name" value="PREFOLDIN SUBUNIT 1"/>
    <property type="match status" value="1"/>
</dbReference>
<evidence type="ECO:0000313" key="3">
    <source>
        <dbReference type="EMBL" id="RUS32432.1"/>
    </source>
</evidence>
<dbReference type="SUPFAM" id="SSF46579">
    <property type="entry name" value="Prefoldin"/>
    <property type="match status" value="1"/>
</dbReference>
<comment type="similarity">
    <text evidence="1">Belongs to the prefoldin subunit beta family.</text>
</comment>
<comment type="caution">
    <text evidence="3">The sequence shown here is derived from an EMBL/GenBank/DDBJ whole genome shotgun (WGS) entry which is preliminary data.</text>
</comment>
<protein>
    <recommendedName>
        <fullName evidence="5">Prefoldin</fullName>
    </recommendedName>
</protein>
<organism evidence="3 4">
    <name type="scientific">Jimgerdemannia flammicorona</name>
    <dbReference type="NCBI Taxonomy" id="994334"/>
    <lineage>
        <taxon>Eukaryota</taxon>
        <taxon>Fungi</taxon>
        <taxon>Fungi incertae sedis</taxon>
        <taxon>Mucoromycota</taxon>
        <taxon>Mucoromycotina</taxon>
        <taxon>Endogonomycetes</taxon>
        <taxon>Endogonales</taxon>
        <taxon>Endogonaceae</taxon>
        <taxon>Jimgerdemannia</taxon>
    </lineage>
</organism>
<dbReference type="CDD" id="cd23164">
    <property type="entry name" value="Prefoldin_1"/>
    <property type="match status" value="1"/>
</dbReference>
<keyword evidence="4" id="KW-1185">Reference proteome</keyword>
<dbReference type="InterPro" id="IPR002777">
    <property type="entry name" value="PFD_beta-like"/>
</dbReference>
<dbReference type="PANTHER" id="PTHR20903">
    <property type="entry name" value="PREFOLDIN SUBUNIT 1-RELATED"/>
    <property type="match status" value="1"/>
</dbReference>
<dbReference type="EMBL" id="RBNJ01002050">
    <property type="protein sequence ID" value="RUS32432.1"/>
    <property type="molecule type" value="Genomic_DNA"/>
</dbReference>
<dbReference type="Proteomes" id="UP000274822">
    <property type="component" value="Unassembled WGS sequence"/>
</dbReference>
<sequence>GELCPGQLRGAQERIQITLLSNALHFHPTRPVVQICGVLRTLFRKKISLRLLFPPKTQQSPSLQRTKTPSLSLGGCPLNLSRMIAFPRPDIFFDFGSGMFRGSCYGEAGSNGPAVQRPSGLEISEFSGGLASDVGASWACLVTKLAYTHLFPSCPPFQMKQSGKVFWTPFIHRHFDTLARHTSRSSPSCRASSSRSQIQSKFRENRLAELTKRELDGLEPGTKTYRPVGKMFIQTPLQEMQTLFTEKIAKIDEDTKALEKTQKYWERAASDAQGNLRDILGGPRRM</sequence>